<proteinExistence type="predicted"/>
<reference evidence="2" key="1">
    <citation type="journal article" date="2010" name="Science">
        <title>Signatures of adaptation to obligate biotrophy in the Hyaloperonospora arabidopsidis genome.</title>
        <authorList>
            <person name="Baxter L."/>
            <person name="Tripathy S."/>
            <person name="Ishaque N."/>
            <person name="Boot N."/>
            <person name="Cabral A."/>
            <person name="Kemen E."/>
            <person name="Thines M."/>
            <person name="Ah-Fong A."/>
            <person name="Anderson R."/>
            <person name="Badejoko W."/>
            <person name="Bittner-Eddy P."/>
            <person name="Boore J.L."/>
            <person name="Chibucos M.C."/>
            <person name="Coates M."/>
            <person name="Dehal P."/>
            <person name="Delehaunty K."/>
            <person name="Dong S."/>
            <person name="Downton P."/>
            <person name="Dumas B."/>
            <person name="Fabro G."/>
            <person name="Fronick C."/>
            <person name="Fuerstenberg S.I."/>
            <person name="Fulton L."/>
            <person name="Gaulin E."/>
            <person name="Govers F."/>
            <person name="Hughes L."/>
            <person name="Humphray S."/>
            <person name="Jiang R.H."/>
            <person name="Judelson H."/>
            <person name="Kamoun S."/>
            <person name="Kyung K."/>
            <person name="Meijer H."/>
            <person name="Minx P."/>
            <person name="Morris P."/>
            <person name="Nelson J."/>
            <person name="Phuntumart V."/>
            <person name="Qutob D."/>
            <person name="Rehmany A."/>
            <person name="Rougon-Cardoso A."/>
            <person name="Ryden P."/>
            <person name="Torto-Alalibo T."/>
            <person name="Studholme D."/>
            <person name="Wang Y."/>
            <person name="Win J."/>
            <person name="Wood J."/>
            <person name="Clifton S.W."/>
            <person name="Rogers J."/>
            <person name="Van den Ackerveken G."/>
            <person name="Jones J.D."/>
            <person name="McDowell J.M."/>
            <person name="Beynon J."/>
            <person name="Tyler B.M."/>
        </authorList>
    </citation>
    <scope>NUCLEOTIDE SEQUENCE [LARGE SCALE GENOMIC DNA]</scope>
    <source>
        <strain evidence="2">Emoy2</strain>
    </source>
</reference>
<name>M4BSR7_HYAAE</name>
<evidence type="ECO:0000313" key="2">
    <source>
        <dbReference type="Proteomes" id="UP000011713"/>
    </source>
</evidence>
<evidence type="ECO:0000313" key="1">
    <source>
        <dbReference type="EnsemblProtists" id="HpaP809501"/>
    </source>
</evidence>
<dbReference type="EnsemblProtists" id="HpaT809501">
    <property type="protein sequence ID" value="HpaP809501"/>
    <property type="gene ID" value="HpaG809501"/>
</dbReference>
<dbReference type="InParanoid" id="M4BSR7"/>
<dbReference type="EMBL" id="JH597779">
    <property type="status" value="NOT_ANNOTATED_CDS"/>
    <property type="molecule type" value="Genomic_DNA"/>
</dbReference>
<dbReference type="HOGENOM" id="CLU_2488176_0_0_1"/>
<dbReference type="VEuPathDB" id="FungiDB:HpaG809501"/>
<organism evidence="1 2">
    <name type="scientific">Hyaloperonospora arabidopsidis (strain Emoy2)</name>
    <name type="common">Downy mildew agent</name>
    <name type="synonym">Peronospora arabidopsidis</name>
    <dbReference type="NCBI Taxonomy" id="559515"/>
    <lineage>
        <taxon>Eukaryota</taxon>
        <taxon>Sar</taxon>
        <taxon>Stramenopiles</taxon>
        <taxon>Oomycota</taxon>
        <taxon>Peronosporomycetes</taxon>
        <taxon>Peronosporales</taxon>
        <taxon>Peronosporaceae</taxon>
        <taxon>Hyaloperonospora</taxon>
    </lineage>
</organism>
<dbReference type="AlphaFoldDB" id="M4BSR7"/>
<dbReference type="Proteomes" id="UP000011713">
    <property type="component" value="Unassembled WGS sequence"/>
</dbReference>
<reference evidence="1" key="2">
    <citation type="submission" date="2015-06" db="UniProtKB">
        <authorList>
            <consortium name="EnsemblProtists"/>
        </authorList>
    </citation>
    <scope>IDENTIFICATION</scope>
    <source>
        <strain evidence="1">Emoy2</strain>
    </source>
</reference>
<protein>
    <submittedName>
        <fullName evidence="1">Uncharacterized protein</fullName>
    </submittedName>
</protein>
<sequence>MSLPDLRDELLALAAVTLTKWGATLAGYKQLLGDYLITGATASGAQPIWVTRGNTGRLHAKFRQGKTYGLLRRRFGVYTDLQAVNHS</sequence>
<accession>M4BSR7</accession>
<keyword evidence="2" id="KW-1185">Reference proteome</keyword>